<evidence type="ECO:0000256" key="2">
    <source>
        <dbReference type="PROSITE-ProRule" id="PRU00117"/>
    </source>
</evidence>
<dbReference type="PANTHER" id="PTHR12826">
    <property type="entry name" value="RIBONUCLEASE Y"/>
    <property type="match status" value="1"/>
</dbReference>
<name>A0A7C3F4V0_9CREN</name>
<dbReference type="InterPro" id="IPR004087">
    <property type="entry name" value="KH_dom"/>
</dbReference>
<dbReference type="EMBL" id="DSTX01000011">
    <property type="protein sequence ID" value="HFK20866.1"/>
    <property type="molecule type" value="Genomic_DNA"/>
</dbReference>
<sequence length="211" mass="23163">MSRIFIKIPVERAGVLIGEGGGTKAEIEKGTGTQITVDGRSGEVTIVKGIGSPDPSGLLKARDLVNAIGRGFSHQRAFRLFTDGQLIEVIDLKQALGDSRNAIQRIKGRIIGENGKTRRIIENLTGTVISVYGHTVSIIGEYDEVNVAKQAVAMLVKGAMHGSVYRYLNKEHLELKKRKMSLWEYRPVLKEYAAKDHISGGEDYGDGREEE</sequence>
<feature type="domain" description="K Homology" evidence="3">
    <location>
        <begin position="2"/>
        <end position="70"/>
    </location>
</feature>
<comment type="caution">
    <text evidence="4">The sequence shown here is derived from an EMBL/GenBank/DDBJ whole genome shotgun (WGS) entry which is preliminary data.</text>
</comment>
<dbReference type="PANTHER" id="PTHR12826:SF13">
    <property type="entry name" value="RNA-BINDING PROTEIN PNO1"/>
    <property type="match status" value="1"/>
</dbReference>
<dbReference type="InterPro" id="IPR004088">
    <property type="entry name" value="KH_dom_type_1"/>
</dbReference>
<dbReference type="NCBIfam" id="TIGR03665">
    <property type="entry name" value="arCOG04150"/>
    <property type="match status" value="1"/>
</dbReference>
<feature type="domain" description="K Homology" evidence="3">
    <location>
        <begin position="84"/>
        <end position="157"/>
    </location>
</feature>
<dbReference type="NCBIfam" id="NF010328">
    <property type="entry name" value="PRK13763.1-3"/>
    <property type="match status" value="1"/>
</dbReference>
<evidence type="ECO:0000313" key="4">
    <source>
        <dbReference type="EMBL" id="HFK20866.1"/>
    </source>
</evidence>
<keyword evidence="1 2" id="KW-0694">RNA-binding</keyword>
<accession>A0A7C3F4V0</accession>
<dbReference type="Pfam" id="PF00013">
    <property type="entry name" value="KH_1"/>
    <property type="match status" value="1"/>
</dbReference>
<dbReference type="InterPro" id="IPR019964">
    <property type="entry name" value="KH_domain_protein_archaea"/>
</dbReference>
<organism evidence="4">
    <name type="scientific">Candidatus Methanomethylicus mesodigestus</name>
    <dbReference type="NCBI Taxonomy" id="1867258"/>
    <lineage>
        <taxon>Archaea</taxon>
        <taxon>Thermoproteota</taxon>
        <taxon>Methanosuratincolia</taxon>
        <taxon>Candidatus Methanomethylicales</taxon>
        <taxon>Candidatus Methanomethylicaceae</taxon>
        <taxon>Candidatus Methanomethylicus</taxon>
    </lineage>
</organism>
<dbReference type="Gene3D" id="3.30.1370.10">
    <property type="entry name" value="K Homology domain, type 1"/>
    <property type="match status" value="2"/>
</dbReference>
<dbReference type="GO" id="GO:0003723">
    <property type="term" value="F:RNA binding"/>
    <property type="evidence" value="ECO:0007669"/>
    <property type="project" value="UniProtKB-UniRule"/>
</dbReference>
<proteinExistence type="predicted"/>
<evidence type="ECO:0000259" key="3">
    <source>
        <dbReference type="SMART" id="SM00322"/>
    </source>
</evidence>
<dbReference type="FunFam" id="3.30.1370.10:FF:000076">
    <property type="entry name" value="KH domain protein"/>
    <property type="match status" value="1"/>
</dbReference>
<dbReference type="SMART" id="SM00322">
    <property type="entry name" value="KH"/>
    <property type="match status" value="2"/>
</dbReference>
<evidence type="ECO:0000256" key="1">
    <source>
        <dbReference type="ARBA" id="ARBA00022884"/>
    </source>
</evidence>
<dbReference type="Pfam" id="PF22891">
    <property type="entry name" value="KH_PNO1_2nd"/>
    <property type="match status" value="1"/>
</dbReference>
<dbReference type="InterPro" id="IPR055211">
    <property type="entry name" value="KH_PNO1_2nd"/>
</dbReference>
<dbReference type="PROSITE" id="PS50084">
    <property type="entry name" value="KH_TYPE_1"/>
    <property type="match status" value="1"/>
</dbReference>
<dbReference type="AlphaFoldDB" id="A0A7C3F4V0"/>
<dbReference type="CDD" id="cd22390">
    <property type="entry name" value="KH-I_Dim2p_like_rpt2"/>
    <property type="match status" value="1"/>
</dbReference>
<gene>
    <name evidence="4" type="ORF">ENS19_06225</name>
</gene>
<reference evidence="4" key="1">
    <citation type="journal article" date="2020" name="mSystems">
        <title>Genome- and Community-Level Interaction Insights into Carbon Utilization and Element Cycling Functions of Hydrothermarchaeota in Hydrothermal Sediment.</title>
        <authorList>
            <person name="Zhou Z."/>
            <person name="Liu Y."/>
            <person name="Xu W."/>
            <person name="Pan J."/>
            <person name="Luo Z.H."/>
            <person name="Li M."/>
        </authorList>
    </citation>
    <scope>NUCLEOTIDE SEQUENCE [LARGE SCALE GENOMIC DNA]</scope>
    <source>
        <strain evidence="4">SpSt-468</strain>
    </source>
</reference>
<dbReference type="InterPro" id="IPR036612">
    <property type="entry name" value="KH_dom_type_1_sf"/>
</dbReference>
<protein>
    <submittedName>
        <fullName evidence="4">RNA-processing protein</fullName>
    </submittedName>
</protein>
<dbReference type="SUPFAM" id="SSF54791">
    <property type="entry name" value="Eukaryotic type KH-domain (KH-domain type I)"/>
    <property type="match status" value="2"/>
</dbReference>